<dbReference type="AlphaFoldDB" id="A0AAN6N5T8"/>
<dbReference type="EMBL" id="MU853806">
    <property type="protein sequence ID" value="KAK3939721.1"/>
    <property type="molecule type" value="Genomic_DNA"/>
</dbReference>
<evidence type="ECO:0000313" key="3">
    <source>
        <dbReference type="EMBL" id="KAK3939721.1"/>
    </source>
</evidence>
<feature type="region of interest" description="Disordered" evidence="1">
    <location>
        <begin position="543"/>
        <end position="572"/>
    </location>
</feature>
<evidence type="ECO:0000256" key="1">
    <source>
        <dbReference type="SAM" id="MobiDB-lite"/>
    </source>
</evidence>
<dbReference type="Proteomes" id="UP001303473">
    <property type="component" value="Unassembled WGS sequence"/>
</dbReference>
<gene>
    <name evidence="3" type="ORF">QBC46DRAFT_436857</name>
</gene>
<name>A0AAN6N5T8_9PEZI</name>
<comment type="caution">
    <text evidence="3">The sequence shown here is derived from an EMBL/GenBank/DDBJ whole genome shotgun (WGS) entry which is preliminary data.</text>
</comment>
<feature type="compositionally biased region" description="Polar residues" evidence="1">
    <location>
        <begin position="547"/>
        <end position="556"/>
    </location>
</feature>
<accession>A0AAN6N5T8</accession>
<dbReference type="PANTHER" id="PTHR38788">
    <property type="entry name" value="CLR5 DOMAIN-CONTAINING PROTEIN"/>
    <property type="match status" value="1"/>
</dbReference>
<feature type="domain" description="Clr5" evidence="2">
    <location>
        <begin position="65"/>
        <end position="116"/>
    </location>
</feature>
<evidence type="ECO:0000259" key="2">
    <source>
        <dbReference type="Pfam" id="PF14420"/>
    </source>
</evidence>
<evidence type="ECO:0000313" key="4">
    <source>
        <dbReference type="Proteomes" id="UP001303473"/>
    </source>
</evidence>
<feature type="region of interest" description="Disordered" evidence="1">
    <location>
        <begin position="133"/>
        <end position="155"/>
    </location>
</feature>
<protein>
    <recommendedName>
        <fullName evidence="2">Clr5 domain-containing protein</fullName>
    </recommendedName>
</protein>
<dbReference type="InterPro" id="IPR025676">
    <property type="entry name" value="Clr5_dom"/>
</dbReference>
<organism evidence="3 4">
    <name type="scientific">Diplogelasinospora grovesii</name>
    <dbReference type="NCBI Taxonomy" id="303347"/>
    <lineage>
        <taxon>Eukaryota</taxon>
        <taxon>Fungi</taxon>
        <taxon>Dikarya</taxon>
        <taxon>Ascomycota</taxon>
        <taxon>Pezizomycotina</taxon>
        <taxon>Sordariomycetes</taxon>
        <taxon>Sordariomycetidae</taxon>
        <taxon>Sordariales</taxon>
        <taxon>Diplogelasinosporaceae</taxon>
        <taxon>Diplogelasinospora</taxon>
    </lineage>
</organism>
<dbReference type="Pfam" id="PF14420">
    <property type="entry name" value="Clr5"/>
    <property type="match status" value="1"/>
</dbReference>
<keyword evidence="4" id="KW-1185">Reference proteome</keyword>
<dbReference type="PANTHER" id="PTHR38788:SF3">
    <property type="entry name" value="CLR5 DOMAIN-CONTAINING PROTEIN"/>
    <property type="match status" value="1"/>
</dbReference>
<proteinExistence type="predicted"/>
<sequence length="572" mass="63936">MDHDEPIDNLLGDGSGVADVRGVTQHDRGGLLATPVLSHRYCILPAEQAVAVTWQDRPRIPTKHTDWETMKPVIEDLYISKNVRLKGVIEIMQTAYQFRATARMYKAQFARWNWHKYRTGSQDDTWGGFASSGSSVDTNHARQLPSPRVSGGRKKGTARVFGLLDQRRGDAGGGGGRGGGRGGGGPVPAHLLEADESRHLTTAMSAYRSFILGWSEQDPRRRAATSFTKMGQYNPTFISHFIVALNHFRNKEVEPGGRMLRCAFLELEELISDGHVAAIWDCCISVPQLTLNYGRKDILLTFLRYLSRLSTAKAPGHPLAHIARSTLAFVEQNFDQVSQYTTVAWRLWADTIIQLLGYDNISTLHTNRAYLLLQPRTDPVLARRLILDYDRLVLKAIASLGEDNTATLALEFDALLMQMRFGMPDTDFERRLEKVICKLTHKPGNAGFPPAIWPAEDRQIYRGCWYLSEVYADATGNREKAKECRRAFLAAPADADWVQFAVRIEERLRGQGRAAEADEVKRHRLKLQLPRNIVEILDAEERELSENGASSASKRGSLSEHEQSTGAGADGK</sequence>
<reference evidence="4" key="1">
    <citation type="journal article" date="2023" name="Mol. Phylogenet. Evol.">
        <title>Genome-scale phylogeny and comparative genomics of the fungal order Sordariales.</title>
        <authorList>
            <person name="Hensen N."/>
            <person name="Bonometti L."/>
            <person name="Westerberg I."/>
            <person name="Brannstrom I.O."/>
            <person name="Guillou S."/>
            <person name="Cros-Aarteil S."/>
            <person name="Calhoun S."/>
            <person name="Haridas S."/>
            <person name="Kuo A."/>
            <person name="Mondo S."/>
            <person name="Pangilinan J."/>
            <person name="Riley R."/>
            <person name="LaButti K."/>
            <person name="Andreopoulos B."/>
            <person name="Lipzen A."/>
            <person name="Chen C."/>
            <person name="Yan M."/>
            <person name="Daum C."/>
            <person name="Ng V."/>
            <person name="Clum A."/>
            <person name="Steindorff A."/>
            <person name="Ohm R.A."/>
            <person name="Martin F."/>
            <person name="Silar P."/>
            <person name="Natvig D.O."/>
            <person name="Lalanne C."/>
            <person name="Gautier V."/>
            <person name="Ament-Velasquez S.L."/>
            <person name="Kruys A."/>
            <person name="Hutchinson M.I."/>
            <person name="Powell A.J."/>
            <person name="Barry K."/>
            <person name="Miller A.N."/>
            <person name="Grigoriev I.V."/>
            <person name="Debuchy R."/>
            <person name="Gladieux P."/>
            <person name="Hiltunen Thoren M."/>
            <person name="Johannesson H."/>
        </authorList>
    </citation>
    <scope>NUCLEOTIDE SEQUENCE [LARGE SCALE GENOMIC DNA]</scope>
    <source>
        <strain evidence="4">CBS 340.73</strain>
    </source>
</reference>